<accession>A0AAP0IFV4</accession>
<evidence type="ECO:0000256" key="1">
    <source>
        <dbReference type="ARBA" id="ARBA00023054"/>
    </source>
</evidence>
<dbReference type="GO" id="GO:0072699">
    <property type="term" value="P:protein localization to cortical microtubule cytoskeleton"/>
    <property type="evidence" value="ECO:0007669"/>
    <property type="project" value="TreeGrafter"/>
</dbReference>
<gene>
    <name evidence="4" type="ORF">Syun_021581</name>
</gene>
<dbReference type="InterPro" id="IPR040265">
    <property type="entry name" value="CHUP1/IPGA1-like"/>
</dbReference>
<evidence type="ECO:0000256" key="2">
    <source>
        <dbReference type="SAM" id="Coils"/>
    </source>
</evidence>
<dbReference type="Proteomes" id="UP001420932">
    <property type="component" value="Unassembled WGS sequence"/>
</dbReference>
<dbReference type="GO" id="GO:0055028">
    <property type="term" value="C:cortical microtubule"/>
    <property type="evidence" value="ECO:0007669"/>
    <property type="project" value="TreeGrafter"/>
</dbReference>
<evidence type="ECO:0000313" key="5">
    <source>
        <dbReference type="Proteomes" id="UP001420932"/>
    </source>
</evidence>
<comment type="caution">
    <text evidence="4">The sequence shown here is derived from an EMBL/GenBank/DDBJ whole genome shotgun (WGS) entry which is preliminary data.</text>
</comment>
<feature type="region of interest" description="Disordered" evidence="3">
    <location>
        <begin position="252"/>
        <end position="353"/>
    </location>
</feature>
<keyword evidence="1 2" id="KW-0175">Coiled coil</keyword>
<feature type="coiled-coil region" evidence="2">
    <location>
        <begin position="181"/>
        <end position="215"/>
    </location>
</feature>
<evidence type="ECO:0000256" key="3">
    <source>
        <dbReference type="SAM" id="MobiDB-lite"/>
    </source>
</evidence>
<dbReference type="PANTHER" id="PTHR31342:SF35">
    <property type="entry name" value="PROTEIN CHUP1, CHLOROPLASTIC-LIKE"/>
    <property type="match status" value="1"/>
</dbReference>
<organism evidence="4 5">
    <name type="scientific">Stephania yunnanensis</name>
    <dbReference type="NCBI Taxonomy" id="152371"/>
    <lineage>
        <taxon>Eukaryota</taxon>
        <taxon>Viridiplantae</taxon>
        <taxon>Streptophyta</taxon>
        <taxon>Embryophyta</taxon>
        <taxon>Tracheophyta</taxon>
        <taxon>Spermatophyta</taxon>
        <taxon>Magnoliopsida</taxon>
        <taxon>Ranunculales</taxon>
        <taxon>Menispermaceae</taxon>
        <taxon>Menispermoideae</taxon>
        <taxon>Cissampelideae</taxon>
        <taxon>Stephania</taxon>
    </lineage>
</organism>
<sequence length="477" mass="53880">MGSETDLERLRSLVNEMQEKQAKLEARLLQCYSLEKQSLKVAKLKKQMKIKTIESKKLNRNIDSLITDHNKLLEKSEQVDLEKKQLENAICRIKELQRKIEGDAKAKVQLQLIENQVSVFQTGDASVRRALKSEHNLELEAISLKRKNKELQLEKRVLAIKQFAAQAKLTYFSNTSERGIISGLRTEADKLRLAREELLEQVEKLQKNRFMMIDEVVYMRWINECLHHELQIHQTSEMKKLSSKTKIQAKLLPNQKEESKCDQDSLSSTLSSDESRQCNGTILPDDSKCEETSLSKKTDLVEKLKRRRRSSAESSTLLTSENSTPRSSSLSSTSTSCTGSSIPSSPEDVTDSKNIVENSILSTSVEMQSHIKSSDTSSLKLRKRRVSFSDLVCSLDSTSPKLAWPATGMIDNDGAAFEDHRKMMASKAEDPSKTIKAEPTSKDTFIPSSAVPVMKCIQQGVWWKEGKAAKVKTPMLL</sequence>
<feature type="compositionally biased region" description="Basic and acidic residues" evidence="3">
    <location>
        <begin position="285"/>
        <end position="303"/>
    </location>
</feature>
<feature type="coiled-coil region" evidence="2">
    <location>
        <begin position="7"/>
        <end position="106"/>
    </location>
</feature>
<dbReference type="PANTHER" id="PTHR31342">
    <property type="entry name" value="PROTEIN CHUP1, CHLOROPLASTIC"/>
    <property type="match status" value="1"/>
</dbReference>
<dbReference type="EMBL" id="JBBNAF010000009">
    <property type="protein sequence ID" value="KAK9114784.1"/>
    <property type="molecule type" value="Genomic_DNA"/>
</dbReference>
<protein>
    <recommendedName>
        <fullName evidence="6">Protein CHUP1, chloroplastic</fullName>
    </recommendedName>
</protein>
<proteinExistence type="predicted"/>
<reference evidence="4 5" key="1">
    <citation type="submission" date="2024-01" db="EMBL/GenBank/DDBJ databases">
        <title>Genome assemblies of Stephania.</title>
        <authorList>
            <person name="Yang L."/>
        </authorList>
    </citation>
    <scope>NUCLEOTIDE SEQUENCE [LARGE SCALE GENOMIC DNA]</scope>
    <source>
        <strain evidence="4">YNDBR</strain>
        <tissue evidence="4">Leaf</tissue>
    </source>
</reference>
<dbReference type="AlphaFoldDB" id="A0AAP0IFV4"/>
<evidence type="ECO:0000313" key="4">
    <source>
        <dbReference type="EMBL" id="KAK9114784.1"/>
    </source>
</evidence>
<name>A0AAP0IFV4_9MAGN</name>
<evidence type="ECO:0008006" key="6">
    <source>
        <dbReference type="Google" id="ProtNLM"/>
    </source>
</evidence>
<keyword evidence="5" id="KW-1185">Reference proteome</keyword>
<feature type="compositionally biased region" description="Low complexity" evidence="3">
    <location>
        <begin position="312"/>
        <end position="346"/>
    </location>
</feature>